<dbReference type="GO" id="GO:0016740">
    <property type="term" value="F:transferase activity"/>
    <property type="evidence" value="ECO:0007669"/>
    <property type="project" value="UniProtKB-KW"/>
</dbReference>
<dbReference type="AlphaFoldDB" id="A0A212TCE7"/>
<evidence type="ECO:0000313" key="2">
    <source>
        <dbReference type="Proteomes" id="UP000198122"/>
    </source>
</evidence>
<keyword evidence="2" id="KW-1185">Reference proteome</keyword>
<dbReference type="OrthoDB" id="4084402at2"/>
<dbReference type="Pfam" id="PF08843">
    <property type="entry name" value="AbiEii"/>
    <property type="match status" value="1"/>
</dbReference>
<evidence type="ECO:0000313" key="1">
    <source>
        <dbReference type="EMBL" id="SNC63494.1"/>
    </source>
</evidence>
<dbReference type="EMBL" id="FYEZ01000001">
    <property type="protein sequence ID" value="SNC63494.1"/>
    <property type="molecule type" value="Genomic_DNA"/>
</dbReference>
<reference evidence="1 2" key="1">
    <citation type="submission" date="2017-06" db="EMBL/GenBank/DDBJ databases">
        <authorList>
            <person name="Kim H.J."/>
            <person name="Triplett B.A."/>
        </authorList>
    </citation>
    <scope>NUCLEOTIDE SEQUENCE [LARGE SCALE GENOMIC DNA]</scope>
    <source>
        <strain evidence="1 2">DSM 22179</strain>
    </source>
</reference>
<dbReference type="Proteomes" id="UP000198122">
    <property type="component" value="Unassembled WGS sequence"/>
</dbReference>
<keyword evidence="1" id="KW-0808">Transferase</keyword>
<proteinExistence type="predicted"/>
<accession>A0A212TCE7</accession>
<organism evidence="1 2">
    <name type="scientific">Kytococcus aerolatus</name>
    <dbReference type="NCBI Taxonomy" id="592308"/>
    <lineage>
        <taxon>Bacteria</taxon>
        <taxon>Bacillati</taxon>
        <taxon>Actinomycetota</taxon>
        <taxon>Actinomycetes</taxon>
        <taxon>Micrococcales</taxon>
        <taxon>Kytococcaceae</taxon>
        <taxon>Kytococcus</taxon>
    </lineage>
</organism>
<name>A0A212TCE7_9MICO</name>
<protein>
    <submittedName>
        <fullName evidence="1">Nucleotidyl transferase AbiEii toxin, Type IV TA system</fullName>
    </submittedName>
</protein>
<dbReference type="InterPro" id="IPR014942">
    <property type="entry name" value="AbiEii"/>
</dbReference>
<sequence>MNPRRPQTPQARARQLTDRLRQEARGRGLPVDRLRKQFVFALLFKRLFADNQDEWLLLGGNALLVRIGGGRLTQDIDLAHASQSGDPHALLEDLRAKAATDNGDGFNFELLDITTHDRVDEYGYGTRAHKIRARAMLGGTLFEPFSIDVTQRRHVEGPVDRVRPTPVIDDPALDDLPAIPVAPIENHMADKVCGMYERHKRDTPSTRWRDLADLVRVTTALKIDAGRLHRMLAHEAERRRLSLPSAMVSPGPRWAGEYPRNAKTFEEFPEEFYALNASLAAAGRCLDPVLDGTRTRGTWDPARQRWEDPA</sequence>
<gene>
    <name evidence="1" type="ORF">SAMN05445756_0917</name>
</gene>
<dbReference type="RefSeq" id="WP_088817839.1">
    <property type="nucleotide sequence ID" value="NZ_FYEZ01000001.1"/>
</dbReference>